<keyword evidence="1" id="KW-0732">Signal</keyword>
<name>A0A1M5KYZ2_9BRAD</name>
<feature type="signal peptide" evidence="1">
    <location>
        <begin position="1"/>
        <end position="21"/>
    </location>
</feature>
<dbReference type="Proteomes" id="UP000189796">
    <property type="component" value="Chromosome I"/>
</dbReference>
<dbReference type="AlphaFoldDB" id="A0A1M5KYZ2"/>
<accession>A0A1M5KYZ2</accession>
<evidence type="ECO:0000313" key="3">
    <source>
        <dbReference type="Proteomes" id="UP000189796"/>
    </source>
</evidence>
<organism evidence="2 3">
    <name type="scientific">Bradyrhizobium erythrophlei</name>
    <dbReference type="NCBI Taxonomy" id="1437360"/>
    <lineage>
        <taxon>Bacteria</taxon>
        <taxon>Pseudomonadati</taxon>
        <taxon>Pseudomonadota</taxon>
        <taxon>Alphaproteobacteria</taxon>
        <taxon>Hyphomicrobiales</taxon>
        <taxon>Nitrobacteraceae</taxon>
        <taxon>Bradyrhizobium</taxon>
    </lineage>
</organism>
<dbReference type="EMBL" id="LT670817">
    <property type="protein sequence ID" value="SHG58018.1"/>
    <property type="molecule type" value="Genomic_DNA"/>
</dbReference>
<feature type="chain" id="PRO_5012906338" evidence="1">
    <location>
        <begin position="22"/>
        <end position="169"/>
    </location>
</feature>
<dbReference type="OrthoDB" id="6934123at2"/>
<gene>
    <name evidence="2" type="ORF">SAMN05443248_2032</name>
</gene>
<evidence type="ECO:0000256" key="1">
    <source>
        <dbReference type="SAM" id="SignalP"/>
    </source>
</evidence>
<proteinExistence type="predicted"/>
<reference evidence="2 3" key="1">
    <citation type="submission" date="2016-11" db="EMBL/GenBank/DDBJ databases">
        <authorList>
            <person name="Jaros S."/>
            <person name="Januszkiewicz K."/>
            <person name="Wedrychowicz H."/>
        </authorList>
    </citation>
    <scope>NUCLEOTIDE SEQUENCE [LARGE SCALE GENOMIC DNA]</scope>
    <source>
        <strain evidence="2 3">GAS138</strain>
    </source>
</reference>
<dbReference type="RefSeq" id="WP_079601089.1">
    <property type="nucleotide sequence ID" value="NZ_LT670817.1"/>
</dbReference>
<sequence>MRLCGTAIAILLVFGTTSAFAAPIERAADSAECKGIIARLLEATDESFDHYSPSGEDVFFRNPKSVLSCTGHRHAGISLTWDEGGFPPNEWFGLLAKAGKAVTGADLTKLESASRQCYRSALKDRTELADMEIPNAKIECQDFTPDGGGLNISIWMNDALSVSPVLNER</sequence>
<evidence type="ECO:0000313" key="2">
    <source>
        <dbReference type="EMBL" id="SHG58018.1"/>
    </source>
</evidence>
<protein>
    <submittedName>
        <fullName evidence="2">Uncharacterized protein</fullName>
    </submittedName>
</protein>